<accession>A0A5J4V6Y7</accession>
<organism evidence="2 3">
    <name type="scientific">Streblomastix strix</name>
    <dbReference type="NCBI Taxonomy" id="222440"/>
    <lineage>
        <taxon>Eukaryota</taxon>
        <taxon>Metamonada</taxon>
        <taxon>Preaxostyla</taxon>
        <taxon>Oxymonadida</taxon>
        <taxon>Streblomastigidae</taxon>
        <taxon>Streblomastix</taxon>
    </lineage>
</organism>
<gene>
    <name evidence="2" type="ORF">EZS28_026075</name>
</gene>
<feature type="region of interest" description="Disordered" evidence="1">
    <location>
        <begin position="94"/>
        <end position="119"/>
    </location>
</feature>
<reference evidence="2 3" key="1">
    <citation type="submission" date="2019-03" db="EMBL/GenBank/DDBJ databases">
        <title>Single cell metagenomics reveals metabolic interactions within the superorganism composed of flagellate Streblomastix strix and complex community of Bacteroidetes bacteria on its surface.</title>
        <authorList>
            <person name="Treitli S.C."/>
            <person name="Kolisko M."/>
            <person name="Husnik F."/>
            <person name="Keeling P."/>
            <person name="Hampl V."/>
        </authorList>
    </citation>
    <scope>NUCLEOTIDE SEQUENCE [LARGE SCALE GENOMIC DNA]</scope>
    <source>
        <strain evidence="2">ST1C</strain>
    </source>
</reference>
<comment type="caution">
    <text evidence="2">The sequence shown here is derived from an EMBL/GenBank/DDBJ whole genome shotgun (WGS) entry which is preliminary data.</text>
</comment>
<dbReference type="AlphaFoldDB" id="A0A5J4V6Y7"/>
<dbReference type="Proteomes" id="UP000324800">
    <property type="component" value="Unassembled WGS sequence"/>
</dbReference>
<evidence type="ECO:0000313" key="3">
    <source>
        <dbReference type="Proteomes" id="UP000324800"/>
    </source>
</evidence>
<sequence>MCLRSRQIQVNYPLGQKDRTEQKILSPTTTRDILTYGHMTQLRLIATLLQRQVASWIIYADKLNAMTIPINMADKSAIRQNVCHMLVLVCQRNRQDKTRQKNQRHSKLQNRWTDGQMDR</sequence>
<name>A0A5J4V6Y7_9EUKA</name>
<evidence type="ECO:0000256" key="1">
    <source>
        <dbReference type="SAM" id="MobiDB-lite"/>
    </source>
</evidence>
<proteinExistence type="predicted"/>
<protein>
    <submittedName>
        <fullName evidence="2">Uncharacterized protein</fullName>
    </submittedName>
</protein>
<evidence type="ECO:0000313" key="2">
    <source>
        <dbReference type="EMBL" id="KAA6378397.1"/>
    </source>
</evidence>
<dbReference type="EMBL" id="SNRW01009168">
    <property type="protein sequence ID" value="KAA6378397.1"/>
    <property type="molecule type" value="Genomic_DNA"/>
</dbReference>